<evidence type="ECO:0000313" key="1">
    <source>
        <dbReference type="EMBL" id="AHC69543.1"/>
    </source>
</evidence>
<dbReference type="EMBL" id="KT626571">
    <property type="protein sequence ID" value="AMO27717.1"/>
    <property type="molecule type" value="Genomic_DNA"/>
</dbReference>
<evidence type="ECO:0000313" key="6">
    <source>
        <dbReference type="EMBL" id="QPD02012.1"/>
    </source>
</evidence>
<reference evidence="4" key="5">
    <citation type="submission" date="2018-12" db="EMBL/GenBank/DDBJ databases">
        <title>The genome sequence and analysis of 3 newly sequenced Lymantria dispar multinucleocapsid nucleopolyhedrovirus strains; H2, J2 and T3 strain.</title>
        <authorList>
            <person name="Gencer D."/>
            <person name="Inan C."/>
            <person name="Nalcacioglu R."/>
            <person name="Yin F."/>
            <person name="Zhu Z."/>
            <person name="Wang J."/>
            <person name="Hu Z."/>
            <person name="Arif B."/>
            <person name="Demirbag Z."/>
            <person name="Demir I."/>
        </authorList>
    </citation>
    <scope>NUCLEOTIDE SEQUENCE</scope>
    <source>
        <strain evidence="4">H2</strain>
    </source>
</reference>
<reference evidence="2" key="3">
    <citation type="submission" date="2015-08" db="EMBL/GenBank/DDBJ databases">
        <title>Geographic isolates of Lymantria dispar multiple nucleopolyhedrovirus: Genomic analysis and biological activity against different host strains of Lymantria dispar.</title>
        <authorList>
            <person name="Harrison R.L."/>
            <person name="Rowley D.L."/>
            <person name="Keena M.A."/>
        </authorList>
    </citation>
    <scope>NUCLEOTIDE SEQUENCE</scope>
    <source>
        <strain evidence="2">3041</strain>
    </source>
</reference>
<reference evidence="1" key="1">
    <citation type="journal article" date="2014" name="J. Invertebr. Pathol.">
        <title>Classification, genetic variation and pathogenicity of Lymantria dispar nucleopolyhedrovirus isolates from Asia, Europe, and North America.</title>
        <authorList>
            <person name="Harrison R.L."/>
            <person name="Keena M.A."/>
            <person name="Rowley D.L."/>
        </authorList>
    </citation>
    <scope>NUCLEOTIDE SEQUENCE</scope>
    <source>
        <strain evidence="1">2161</strain>
        <strain evidence="5">HrB</strain>
        <strain evidence="6">HrB-NJSS</strain>
    </source>
</reference>
<evidence type="ECO:0000313" key="2">
    <source>
        <dbReference type="EMBL" id="AMO27717.1"/>
    </source>
</evidence>
<gene>
    <name evidence="3" type="ORF">LdMNPV-J2_00045</name>
</gene>
<evidence type="ECO:0000313" key="3">
    <source>
        <dbReference type="EMBL" id="QDE14901.1"/>
    </source>
</evidence>
<dbReference type="EMBL" id="MT782112">
    <property type="protein sequence ID" value="QPD01838.1"/>
    <property type="molecule type" value="Genomic_DNA"/>
</dbReference>
<dbReference type="EMBL" id="MK089451">
    <property type="protein sequence ID" value="QDE14901.1"/>
    <property type="molecule type" value="Genomic_DNA"/>
</dbReference>
<organism evidence="1">
    <name type="scientific">Lymantria dispar multicapsid nuclear polyhedrosis virus</name>
    <name type="common">LdMNPV</name>
    <dbReference type="NCBI Taxonomy" id="10449"/>
    <lineage>
        <taxon>Viruses</taxon>
        <taxon>Viruses incertae sedis</taxon>
        <taxon>Naldaviricetes</taxon>
        <taxon>Lefavirales</taxon>
        <taxon>Baculoviridae</taxon>
        <taxon>Alphabaculovirus</taxon>
        <taxon>Alphabaculovirus lydisparis</taxon>
    </lineage>
</organism>
<dbReference type="EMBL" id="MK264918">
    <property type="protein sequence ID" value="QDH05890.1"/>
    <property type="molecule type" value="Genomic_DNA"/>
</dbReference>
<evidence type="ECO:0000313" key="4">
    <source>
        <dbReference type="EMBL" id="QDH05890.1"/>
    </source>
</evidence>
<protein>
    <submittedName>
        <fullName evidence="1">ADP-ribose pyrophasphatase</fullName>
    </submittedName>
    <submittedName>
        <fullName evidence="3">Ac38</fullName>
    </submittedName>
    <submittedName>
        <fullName evidence="2">BV-E31</fullName>
    </submittedName>
    <submittedName>
        <fullName evidence="4">ORF45</fullName>
    </submittedName>
</protein>
<reference evidence="1" key="2">
    <citation type="submission" date="2015-04" db="EMBL/GenBank/DDBJ databases">
        <authorList>
            <person name="Harrison R.L."/>
            <person name="Keena M.A."/>
            <person name="Rowley D.L."/>
        </authorList>
    </citation>
    <scope>NUCLEOTIDE SEQUENCE</scope>
    <source>
        <strain evidence="1">2161</strain>
    </source>
</reference>
<evidence type="ECO:0000313" key="5">
    <source>
        <dbReference type="EMBL" id="QPD01838.1"/>
    </source>
</evidence>
<name>V9TID0_NPVLD</name>
<organismHost>
    <name type="scientific">Lepidoptera</name>
    <name type="common">moths &amp; butterflies</name>
    <dbReference type="NCBI Taxonomy" id="7088"/>
</organismHost>
<accession>V9TID0</accession>
<sequence length="250" mass="28896">MRCAGLFLIVQPDKAVLLCANRSYCGHVRHTSRSVDAFRATNFLEKISIPRGKRDGRDIFDYETAVREFIEETGCVFESAYVYRAPFVLHWQDAGVTYTYSIYVGVTVGAALKQVAREPNTFCVKLQRGRAAAADQNIYRVNIEKRRFNNEIARRLYILSLDRYFQYMNEKQLVTYDSSNYLDFFIFVRAVKREFDSGETLNFFCLSLQLETLAAGLDERKRDKWRPPSSARPNYVAATRQALREIGTIV</sequence>
<dbReference type="EMBL" id="MT782113">
    <property type="protein sequence ID" value="QPD02012.1"/>
    <property type="molecule type" value="Genomic_DNA"/>
</dbReference>
<reference evidence="3" key="4">
    <citation type="submission" date="2018-10" db="EMBL/GenBank/DDBJ databases">
        <title>The genome sequence and analysis of 3 newly sequenced Lymantria dispar multinucleocapsid nucleopolyhedrovirus strains: H2, J2 and T3 strain.</title>
        <authorList>
            <person name="Gencer D."/>
            <person name="Inan C."/>
            <person name="Nalcacioglu R."/>
            <person name="Yin F."/>
            <person name="Zhu Z."/>
            <person name="Wang J."/>
            <person name="Hu Z."/>
            <person name="Arif B."/>
            <person name="Demirbag Z."/>
            <person name="Demir I."/>
        </authorList>
    </citation>
    <scope>NUCLEOTIDE SEQUENCE</scope>
    <source>
        <strain evidence="3">J2</strain>
    </source>
</reference>
<dbReference type="EMBL" id="KF695050">
    <property type="protein sequence ID" value="AHC69543.1"/>
    <property type="molecule type" value="Genomic_DNA"/>
</dbReference>
<dbReference type="InterPro" id="IPR015797">
    <property type="entry name" value="NUDIX_hydrolase-like_dom_sf"/>
</dbReference>
<dbReference type="SUPFAM" id="SSF55811">
    <property type="entry name" value="Nudix"/>
    <property type="match status" value="1"/>
</dbReference>
<proteinExistence type="predicted"/>
<reference evidence="5" key="6">
    <citation type="journal article" date="2020" name="J. Invertebr. Pathol.">
        <title>Pathology and genome sequence of a Lymantria dispar multiple nucleopolyhedrovirus (LdMNPV) isolate from Heilongjiang, China.</title>
        <authorList>
            <person name="Harrison R.L."/>
            <person name="Rowley D.L."/>
            <person name="Keena M.A."/>
        </authorList>
    </citation>
    <scope>NUCLEOTIDE SEQUENCE</scope>
    <source>
        <strain evidence="5">HrB</strain>
        <strain evidence="6">HrB-NJSS</strain>
    </source>
</reference>